<dbReference type="GO" id="GO:0008233">
    <property type="term" value="F:peptidase activity"/>
    <property type="evidence" value="ECO:0007669"/>
    <property type="project" value="TreeGrafter"/>
</dbReference>
<dbReference type="GO" id="GO:0006508">
    <property type="term" value="P:proteolysis"/>
    <property type="evidence" value="ECO:0007669"/>
    <property type="project" value="TreeGrafter"/>
</dbReference>
<dbReference type="EMBL" id="FNQO01000002">
    <property type="protein sequence ID" value="SEA18186.1"/>
    <property type="molecule type" value="Genomic_DNA"/>
</dbReference>
<evidence type="ECO:0000313" key="2">
    <source>
        <dbReference type="EMBL" id="SEA18186.1"/>
    </source>
</evidence>
<accession>A0A1H3Z3E7</accession>
<reference evidence="3" key="1">
    <citation type="submission" date="2016-10" db="EMBL/GenBank/DDBJ databases">
        <authorList>
            <person name="Varghese N."/>
            <person name="Submissions S."/>
        </authorList>
    </citation>
    <scope>NUCLEOTIDE SEQUENCE [LARGE SCALE GENOMIC DNA]</scope>
    <source>
        <strain evidence="3">CGMCC 1.10657</strain>
    </source>
</reference>
<dbReference type="Gene3D" id="3.40.710.10">
    <property type="entry name" value="DD-peptidase/beta-lactamase superfamily"/>
    <property type="match status" value="1"/>
</dbReference>
<protein>
    <submittedName>
        <fullName evidence="2">CubicO group peptidase, beta-lactamase class C family</fullName>
    </submittedName>
</protein>
<dbReference type="PANTHER" id="PTHR46520">
    <property type="entry name" value="SERINE BETA-LACTAMASE-LIKE PROTEIN LACTB, MITOCHONDRIAL"/>
    <property type="match status" value="1"/>
</dbReference>
<dbReference type="AlphaFoldDB" id="A0A1H3Z3E7"/>
<proteinExistence type="predicted"/>
<evidence type="ECO:0000259" key="1">
    <source>
        <dbReference type="Pfam" id="PF00144"/>
    </source>
</evidence>
<dbReference type="Pfam" id="PF00144">
    <property type="entry name" value="Beta-lactamase"/>
    <property type="match status" value="1"/>
</dbReference>
<dbReference type="InterPro" id="IPR052794">
    <property type="entry name" value="Mito_Ser_Protease_LACTB"/>
</dbReference>
<gene>
    <name evidence="2" type="ORF">SAMN05216562_2162</name>
</gene>
<dbReference type="STRING" id="658218.SAMN05216562_2162"/>
<feature type="domain" description="Beta-lactamase-related" evidence="1">
    <location>
        <begin position="69"/>
        <end position="392"/>
    </location>
</feature>
<dbReference type="InterPro" id="IPR012338">
    <property type="entry name" value="Beta-lactam/transpept-like"/>
</dbReference>
<dbReference type="GO" id="GO:0019216">
    <property type="term" value="P:regulation of lipid metabolic process"/>
    <property type="evidence" value="ECO:0007669"/>
    <property type="project" value="TreeGrafter"/>
</dbReference>
<dbReference type="Proteomes" id="UP000198658">
    <property type="component" value="Unassembled WGS sequence"/>
</dbReference>
<dbReference type="RefSeq" id="WP_170833186.1">
    <property type="nucleotide sequence ID" value="NZ_FNQO01000002.1"/>
</dbReference>
<dbReference type="PANTHER" id="PTHR46520:SF1">
    <property type="entry name" value="SERINE BETA-LACTAMASE-LIKE PROTEIN LACTB, MITOCHONDRIAL"/>
    <property type="match status" value="1"/>
</dbReference>
<organism evidence="2 3">
    <name type="scientific">Microbulbifer marinus</name>
    <dbReference type="NCBI Taxonomy" id="658218"/>
    <lineage>
        <taxon>Bacteria</taxon>
        <taxon>Pseudomonadati</taxon>
        <taxon>Pseudomonadota</taxon>
        <taxon>Gammaproteobacteria</taxon>
        <taxon>Cellvibrionales</taxon>
        <taxon>Microbulbiferaceae</taxon>
        <taxon>Microbulbifer</taxon>
    </lineage>
</organism>
<sequence length="420" mass="45800">MLASATVAILLGWLLWPAYQFFAYNKGSLPLPPFGWLELPQDAPSVQDLADPAYAEAGNASLAAIVNHRKKIASPAISAAVAACGKLAWAGAAGWSDIESKTPATTATRFRIGSTAKALTGTGLARMVQSGRMDLDTTIDHYLQTLPNPAWAQITPRQLASHMAGLPDYKENQDWLGLYHTLALRDHYDNMSDALDVFDDSPLLYTPGTQFHYTSFHTVLLGATMAGAANKEYLQLMQEEVFDPAGMTATIPAPLSGNYADEIATPYKSNGKDGAAHRVREWRPVDLSHRLPGGGFISTPSDLVRLGRRYLDDSYLAPETRATFWTPQKLASGEINPQHYALGWRFHEKEIPQIGLLRYANHGGVSRGGQSWLMVLPDYEMAVAVNINRKTEVFWDFGSVSMDIAAAFIRARAATDCGAG</sequence>
<dbReference type="InterPro" id="IPR001466">
    <property type="entry name" value="Beta-lactam-related"/>
</dbReference>
<name>A0A1H3Z3E7_9GAMM</name>
<evidence type="ECO:0000313" key="3">
    <source>
        <dbReference type="Proteomes" id="UP000198658"/>
    </source>
</evidence>
<dbReference type="SUPFAM" id="SSF56601">
    <property type="entry name" value="beta-lactamase/transpeptidase-like"/>
    <property type="match status" value="1"/>
</dbReference>
<keyword evidence="3" id="KW-1185">Reference proteome</keyword>